<feature type="region of interest" description="Disordered" evidence="1">
    <location>
        <begin position="91"/>
        <end position="121"/>
    </location>
</feature>
<keyword evidence="3" id="KW-1185">Reference proteome</keyword>
<dbReference type="RefSeq" id="WP_183313688.1">
    <property type="nucleotide sequence ID" value="NZ_JACHXQ010000002.1"/>
</dbReference>
<accession>A0A7W5GYG3</accession>
<proteinExistence type="predicted"/>
<dbReference type="EMBL" id="JACHXQ010000002">
    <property type="protein sequence ID" value="MBB3183620.1"/>
    <property type="molecule type" value="Genomic_DNA"/>
</dbReference>
<organism evidence="2 3">
    <name type="scientific">Halomonas fontilapidosi</name>
    <dbReference type="NCBI Taxonomy" id="616675"/>
    <lineage>
        <taxon>Bacteria</taxon>
        <taxon>Pseudomonadati</taxon>
        <taxon>Pseudomonadota</taxon>
        <taxon>Gammaproteobacteria</taxon>
        <taxon>Oceanospirillales</taxon>
        <taxon>Halomonadaceae</taxon>
        <taxon>Halomonas</taxon>
    </lineage>
</organism>
<dbReference type="AlphaFoldDB" id="A0A7W5GYG3"/>
<comment type="caution">
    <text evidence="2">The sequence shown here is derived from an EMBL/GenBank/DDBJ whole genome shotgun (WGS) entry which is preliminary data.</text>
</comment>
<reference evidence="2 3" key="1">
    <citation type="submission" date="2020-08" db="EMBL/GenBank/DDBJ databases">
        <title>Genomic Encyclopedia of Type Strains, Phase III (KMG-III): the genomes of soil and plant-associated and newly described type strains.</title>
        <authorList>
            <person name="Whitman W."/>
        </authorList>
    </citation>
    <scope>NUCLEOTIDE SEQUENCE [LARGE SCALE GENOMIC DNA]</scope>
    <source>
        <strain evidence="2 3">CECT 7341</strain>
    </source>
</reference>
<evidence type="ECO:0000313" key="3">
    <source>
        <dbReference type="Proteomes" id="UP000563050"/>
    </source>
</evidence>
<evidence type="ECO:0000256" key="1">
    <source>
        <dbReference type="SAM" id="MobiDB-lite"/>
    </source>
</evidence>
<evidence type="ECO:0000313" key="2">
    <source>
        <dbReference type="EMBL" id="MBB3183620.1"/>
    </source>
</evidence>
<protein>
    <submittedName>
        <fullName evidence="2">Uncharacterized protein</fullName>
    </submittedName>
</protein>
<sequence>MNTSTLLGVITVTAGFTLASQSVLALSAGEPLMRSDVDQAIIKAHHGDLVPDQRRVNIFDTRIRYYGAIYLFSDNLGIGNRGWYGAEVERDPNANMRRGNSDAGRIEGAPPPPGGRTTYHF</sequence>
<name>A0A7W5GYG3_9GAMM</name>
<dbReference type="Proteomes" id="UP000563050">
    <property type="component" value="Unassembled WGS sequence"/>
</dbReference>
<gene>
    <name evidence="2" type="ORF">FHR95_001161</name>
</gene>